<keyword evidence="3 4" id="KW-0472">Membrane</keyword>
<accession>A0A7M7GIH4</accession>
<keyword evidence="2 4" id="KW-1133">Transmembrane helix</keyword>
<evidence type="ECO:0000256" key="4">
    <source>
        <dbReference type="RuleBase" id="RU367022"/>
    </source>
</evidence>
<keyword evidence="4" id="KW-0187">Copper transport</keyword>
<evidence type="ECO:0000256" key="3">
    <source>
        <dbReference type="ARBA" id="ARBA00023136"/>
    </source>
</evidence>
<dbReference type="GO" id="GO:0016020">
    <property type="term" value="C:membrane"/>
    <property type="evidence" value="ECO:0007669"/>
    <property type="project" value="UniProtKB-SubCell"/>
</dbReference>
<protein>
    <recommendedName>
        <fullName evidence="4">Copper transport protein</fullName>
    </recommendedName>
</protein>
<feature type="region of interest" description="Disordered" evidence="5">
    <location>
        <begin position="132"/>
        <end position="157"/>
    </location>
</feature>
<proteinExistence type="inferred from homology"/>
<evidence type="ECO:0000256" key="5">
    <source>
        <dbReference type="SAM" id="MobiDB-lite"/>
    </source>
</evidence>
<dbReference type="AlphaFoldDB" id="A0A7M7GIH4"/>
<dbReference type="GeneID" id="100892080"/>
<dbReference type="RefSeq" id="XP_003726206.2">
    <property type="nucleotide sequence ID" value="XM_003726158.3"/>
</dbReference>
<feature type="compositionally biased region" description="Low complexity" evidence="5">
    <location>
        <begin position="136"/>
        <end position="148"/>
    </location>
</feature>
<keyword evidence="4" id="KW-0186">Copper</keyword>
<dbReference type="EnsemblMetazoa" id="XM_003726158">
    <property type="protein sequence ID" value="XP_003726206"/>
    <property type="gene ID" value="LOC100892080"/>
</dbReference>
<dbReference type="Proteomes" id="UP000007110">
    <property type="component" value="Unassembled WGS sequence"/>
</dbReference>
<evidence type="ECO:0000313" key="6">
    <source>
        <dbReference type="EnsemblMetazoa" id="XP_003726206"/>
    </source>
</evidence>
<keyword evidence="7" id="KW-1185">Reference proteome</keyword>
<dbReference type="PANTHER" id="PTHR12483:SF115">
    <property type="entry name" value="COPPER TRANSPORT PROTEIN"/>
    <property type="match status" value="1"/>
</dbReference>
<dbReference type="InterPro" id="IPR007274">
    <property type="entry name" value="Cop_transporter"/>
</dbReference>
<evidence type="ECO:0000256" key="1">
    <source>
        <dbReference type="ARBA" id="ARBA00022692"/>
    </source>
</evidence>
<organism evidence="6 7">
    <name type="scientific">Strongylocentrotus purpuratus</name>
    <name type="common">Purple sea urchin</name>
    <dbReference type="NCBI Taxonomy" id="7668"/>
    <lineage>
        <taxon>Eukaryota</taxon>
        <taxon>Metazoa</taxon>
        <taxon>Echinodermata</taxon>
        <taxon>Eleutherozoa</taxon>
        <taxon>Echinozoa</taxon>
        <taxon>Echinoidea</taxon>
        <taxon>Euechinoidea</taxon>
        <taxon>Echinacea</taxon>
        <taxon>Camarodonta</taxon>
        <taxon>Echinidea</taxon>
        <taxon>Strongylocentrotidae</taxon>
        <taxon>Strongylocentrotus</taxon>
    </lineage>
</organism>
<keyword evidence="4" id="KW-0813">Transport</keyword>
<dbReference type="OrthoDB" id="73901at2759"/>
<evidence type="ECO:0000256" key="2">
    <source>
        <dbReference type="ARBA" id="ARBA00022989"/>
    </source>
</evidence>
<comment type="similarity">
    <text evidence="4">Belongs to the copper transporter (Ctr) (TC 1.A.56) family. SLC31A subfamily.</text>
</comment>
<evidence type="ECO:0000313" key="7">
    <source>
        <dbReference type="Proteomes" id="UP000007110"/>
    </source>
</evidence>
<feature type="transmembrane region" description="Helical" evidence="4">
    <location>
        <begin position="261"/>
        <end position="291"/>
    </location>
</feature>
<feature type="compositionally biased region" description="Basic and acidic residues" evidence="5">
    <location>
        <begin position="86"/>
        <end position="101"/>
    </location>
</feature>
<dbReference type="OMA" id="AINMRMR"/>
<dbReference type="Pfam" id="PF04145">
    <property type="entry name" value="Ctr"/>
    <property type="match status" value="1"/>
</dbReference>
<dbReference type="GO" id="GO:0005375">
    <property type="term" value="F:copper ion transmembrane transporter activity"/>
    <property type="evidence" value="ECO:0007669"/>
    <property type="project" value="UniProtKB-UniRule"/>
</dbReference>
<dbReference type="InParanoid" id="A0A7M7GIH4"/>
<feature type="region of interest" description="Disordered" evidence="5">
    <location>
        <begin position="86"/>
        <end position="106"/>
    </location>
</feature>
<reference evidence="6" key="2">
    <citation type="submission" date="2021-01" db="UniProtKB">
        <authorList>
            <consortium name="EnsemblMetazoa"/>
        </authorList>
    </citation>
    <scope>IDENTIFICATION</scope>
</reference>
<comment type="subcellular location">
    <subcellularLocation>
        <location evidence="4">Membrane</location>
        <topology evidence="4">Multi-pass membrane protein</topology>
    </subcellularLocation>
</comment>
<keyword evidence="1 4" id="KW-0812">Transmembrane</keyword>
<dbReference type="KEGG" id="spu:100892080"/>
<reference evidence="7" key="1">
    <citation type="submission" date="2015-02" db="EMBL/GenBank/DDBJ databases">
        <title>Genome sequencing for Strongylocentrotus purpuratus.</title>
        <authorList>
            <person name="Murali S."/>
            <person name="Liu Y."/>
            <person name="Vee V."/>
            <person name="English A."/>
            <person name="Wang M."/>
            <person name="Skinner E."/>
            <person name="Han Y."/>
            <person name="Muzny D.M."/>
            <person name="Worley K.C."/>
            <person name="Gibbs R.A."/>
        </authorList>
    </citation>
    <scope>NUCLEOTIDE SEQUENCE</scope>
</reference>
<name>A0A7M7GIH4_STRPU</name>
<keyword evidence="4" id="KW-0406">Ion transport</keyword>
<feature type="transmembrane region" description="Helical" evidence="4">
    <location>
        <begin position="39"/>
        <end position="59"/>
    </location>
</feature>
<sequence>MYSTPLTPSEEPSRHHPSYFFLATEVKHLIVERWTGDPIIDFIIVIVGATILSFVWQGMGRLSRILHQKAGYYAKLEAQLVMRELRQRKDRKHDRTPDGQSKRPAYLYHNGHVFHQSADYMELLDAHHERQRNLDSSVAAQVQRQQQRNASLLETSTSPSHLALEDGEEDVFLDANATQNTTVLSDLSADVRTLPSDRGRTQSRDSRHERNLSIDMDPNRWNSLQRNKKGYIGNHSRGGLKCYRFLYHCVQTINHTLRFGFAYLLMLIVMTYNVWFLVAIVGGAILGYFLFSADLLTLAARTESAAINMRMRRRRLENVRPQTFYNH</sequence>
<dbReference type="PANTHER" id="PTHR12483">
    <property type="entry name" value="SOLUTE CARRIER FAMILY 31 COPPER TRANSPORTERS"/>
    <property type="match status" value="1"/>
</dbReference>